<dbReference type="Gene3D" id="2.60.40.2310">
    <property type="match status" value="1"/>
</dbReference>
<feature type="domain" description="Peptidase S8/S53" evidence="10">
    <location>
        <begin position="144"/>
        <end position="609"/>
    </location>
</feature>
<dbReference type="GO" id="GO:0006508">
    <property type="term" value="P:proteolysis"/>
    <property type="evidence" value="ECO:0007669"/>
    <property type="project" value="UniProtKB-KW"/>
</dbReference>
<keyword evidence="5 7" id="KW-0720">Serine protease</keyword>
<dbReference type="InterPro" id="IPR041469">
    <property type="entry name" value="Subtilisin-like_FN3"/>
</dbReference>
<dbReference type="InterPro" id="IPR015500">
    <property type="entry name" value="Peptidase_S8_subtilisin-rel"/>
</dbReference>
<dbReference type="PROSITE" id="PS00138">
    <property type="entry name" value="SUBTILASE_SER"/>
    <property type="match status" value="1"/>
</dbReference>
<feature type="active site" description="Charge relay system" evidence="6 7">
    <location>
        <position position="565"/>
    </location>
</feature>
<dbReference type="InterPro" id="IPR023828">
    <property type="entry name" value="Peptidase_S8_Ser-AS"/>
</dbReference>
<feature type="region of interest" description="Disordered" evidence="8">
    <location>
        <begin position="211"/>
        <end position="231"/>
    </location>
</feature>
<evidence type="ECO:0000259" key="11">
    <source>
        <dbReference type="Pfam" id="PF05922"/>
    </source>
</evidence>
<dbReference type="Gene3D" id="3.30.70.80">
    <property type="entry name" value="Peptidase S8 propeptide/proteinase inhibitor I9"/>
    <property type="match status" value="1"/>
</dbReference>
<dbReference type="FunFam" id="3.40.50.200:FF:000006">
    <property type="entry name" value="Subtilisin-like protease SBT1.5"/>
    <property type="match status" value="1"/>
</dbReference>
<feature type="active site" description="Charge relay system" evidence="6 7">
    <location>
        <position position="228"/>
    </location>
</feature>
<evidence type="ECO:0000256" key="2">
    <source>
        <dbReference type="ARBA" id="ARBA00022670"/>
    </source>
</evidence>
<evidence type="ECO:0000259" key="12">
    <source>
        <dbReference type="Pfam" id="PF17766"/>
    </source>
</evidence>
<dbReference type="CDD" id="cd02120">
    <property type="entry name" value="PA_subtilisin_like"/>
    <property type="match status" value="1"/>
</dbReference>
<feature type="active site" description="Charge relay system" evidence="6 7">
    <location>
        <position position="153"/>
    </location>
</feature>
<feature type="signal peptide" evidence="9">
    <location>
        <begin position="1"/>
        <end position="27"/>
    </location>
</feature>
<dbReference type="GO" id="GO:0004252">
    <property type="term" value="F:serine-type endopeptidase activity"/>
    <property type="evidence" value="ECO:0007669"/>
    <property type="project" value="UniProtKB-UniRule"/>
</dbReference>
<dbReference type="InterPro" id="IPR036852">
    <property type="entry name" value="Peptidase_S8/S53_dom_sf"/>
</dbReference>
<dbReference type="InterPro" id="IPR034197">
    <property type="entry name" value="Peptidases_S8_3"/>
</dbReference>
<dbReference type="PANTHER" id="PTHR10795">
    <property type="entry name" value="PROPROTEIN CONVERTASE SUBTILISIN/KEXIN"/>
    <property type="match status" value="1"/>
</dbReference>
<dbReference type="Gene3D" id="3.50.30.30">
    <property type="match status" value="1"/>
</dbReference>
<feature type="domain" description="Inhibitor I9" evidence="11">
    <location>
        <begin position="34"/>
        <end position="117"/>
    </location>
</feature>
<organism evidence="13 14">
    <name type="scientific">Papaver somniferum</name>
    <name type="common">Opium poppy</name>
    <dbReference type="NCBI Taxonomy" id="3469"/>
    <lineage>
        <taxon>Eukaryota</taxon>
        <taxon>Viridiplantae</taxon>
        <taxon>Streptophyta</taxon>
        <taxon>Embryophyta</taxon>
        <taxon>Tracheophyta</taxon>
        <taxon>Spermatophyta</taxon>
        <taxon>Magnoliopsida</taxon>
        <taxon>Ranunculales</taxon>
        <taxon>Papaveraceae</taxon>
        <taxon>Papaveroideae</taxon>
        <taxon>Papaver</taxon>
    </lineage>
</organism>
<dbReference type="Gramene" id="RZC83180">
    <property type="protein sequence ID" value="RZC83180"/>
    <property type="gene ID" value="C5167_045970"/>
</dbReference>
<evidence type="ECO:0000256" key="1">
    <source>
        <dbReference type="ARBA" id="ARBA00011073"/>
    </source>
</evidence>
<keyword evidence="3 9" id="KW-0732">Signal</keyword>
<dbReference type="InterPro" id="IPR037045">
    <property type="entry name" value="S8pro/Inhibitor_I9_sf"/>
</dbReference>
<dbReference type="OMA" id="IDRSFHS"/>
<dbReference type="Pfam" id="PF00082">
    <property type="entry name" value="Peptidase_S8"/>
    <property type="match status" value="1"/>
</dbReference>
<evidence type="ECO:0000313" key="14">
    <source>
        <dbReference type="Proteomes" id="UP000316621"/>
    </source>
</evidence>
<dbReference type="PROSITE" id="PS51892">
    <property type="entry name" value="SUBTILASE"/>
    <property type="match status" value="1"/>
</dbReference>
<dbReference type="SUPFAM" id="SSF52743">
    <property type="entry name" value="Subtilisin-like"/>
    <property type="match status" value="1"/>
</dbReference>
<evidence type="ECO:0000259" key="10">
    <source>
        <dbReference type="Pfam" id="PF00082"/>
    </source>
</evidence>
<gene>
    <name evidence="13" type="ORF">C5167_045970</name>
</gene>
<feature type="chain" id="PRO_5021306256" evidence="9">
    <location>
        <begin position="28"/>
        <end position="782"/>
    </location>
</feature>
<dbReference type="Pfam" id="PF05922">
    <property type="entry name" value="Inhibitor_I9"/>
    <property type="match status" value="1"/>
</dbReference>
<dbReference type="InterPro" id="IPR045051">
    <property type="entry name" value="SBT"/>
</dbReference>
<dbReference type="Gene3D" id="3.40.50.200">
    <property type="entry name" value="Peptidase S8/S53 domain"/>
    <property type="match status" value="1"/>
</dbReference>
<dbReference type="CDD" id="cd04852">
    <property type="entry name" value="Peptidases_S8_3"/>
    <property type="match status" value="1"/>
</dbReference>
<dbReference type="EMBL" id="CM010725">
    <property type="protein sequence ID" value="RZC83180.1"/>
    <property type="molecule type" value="Genomic_DNA"/>
</dbReference>
<reference evidence="13 14" key="1">
    <citation type="journal article" date="2018" name="Science">
        <title>The opium poppy genome and morphinan production.</title>
        <authorList>
            <person name="Guo L."/>
            <person name="Winzer T."/>
            <person name="Yang X."/>
            <person name="Li Y."/>
            <person name="Ning Z."/>
            <person name="He Z."/>
            <person name="Teodor R."/>
            <person name="Lu Y."/>
            <person name="Bowser T.A."/>
            <person name="Graham I.A."/>
            <person name="Ye K."/>
        </authorList>
    </citation>
    <scope>NUCLEOTIDE SEQUENCE [LARGE SCALE GENOMIC DNA]</scope>
    <source>
        <strain evidence="14">cv. HN1</strain>
        <tissue evidence="13">Leaves</tissue>
    </source>
</reference>
<evidence type="ECO:0000256" key="5">
    <source>
        <dbReference type="ARBA" id="ARBA00022825"/>
    </source>
</evidence>
<evidence type="ECO:0000256" key="4">
    <source>
        <dbReference type="ARBA" id="ARBA00022801"/>
    </source>
</evidence>
<accession>A0A4Y7LEW6</accession>
<dbReference type="Proteomes" id="UP000316621">
    <property type="component" value="Chromosome 11"/>
</dbReference>
<dbReference type="AlphaFoldDB" id="A0A4Y7LEW6"/>
<evidence type="ECO:0000256" key="3">
    <source>
        <dbReference type="ARBA" id="ARBA00022729"/>
    </source>
</evidence>
<protein>
    <submittedName>
        <fullName evidence="13">Uncharacterized protein</fullName>
    </submittedName>
</protein>
<sequence>MASLLPPCSLIILFFLNYNIFCHGTTANQIAKAYVVYMGSSNNINGQVFDIGATESSHLKLLSSIIPSQESERLSLVHTYNHGFKGFSAVLTDKEAAVLSDHDEIVSIFADTTLELHTTRSWDFLESESGIASNHQYPQHASGGEDVIIGIIDTGIWPESPSFNDNGIGKIPSRWNGVCMEGSDFKKSDCNRKLIGARYYDTREDMIKTESNRTLKSHTGSPRDSVGHGTHTASTAAGVMVPNASYYGLGHGTAKGGSPSSRLAIYKACSLAGCSSATILKAMDDAIKDGVDIISISIGVSSIIQSDFLNDPIAIGAFHANEKGIMVVCAGGNDGPDAFTVVNSAPWIMTVAASNIDRAFRSNVVLGNGKIYHGSGINFSNMTRSKSYPIAFAGDVASTMTPLSESSNCYPGSLDLKKAAGKIIVCVNTDPMVSRRIKKLVVESAHAKGIILINEAEKGEPFDSGVFPFSEMGDVDGAEILKYINTTKNPTATILPTVEVPKVKPAPVVASFSSRGPGGLTETILKPDVAAPGVAILAAMIPPTEKGSVPPGKRPSKFAIKSGTSMACPHVAGTAAFIKSIHPDWNTSMIKSALMTTAIASNNNGKPLTNSSDAFANPHEMGAGEMSPLRALNPGLVFETTTKDYLHFLCYYGYKQKIITSVSGTNFTCPANSIEDFISDINYPSISISQLEGHRTVRTITRTVTNVGQKNATYVAKLDLPRSGLIIKVSPEKLVFADKGSKTASFKVSFYDKGLTKGYKFGSVTWSDQVHFVRVVFAVNVV</sequence>
<dbReference type="PRINTS" id="PR00723">
    <property type="entry name" value="SUBTILISIN"/>
</dbReference>
<dbReference type="OrthoDB" id="10256524at2759"/>
<feature type="domain" description="Subtilisin-like protease fibronectin type-III" evidence="12">
    <location>
        <begin position="680"/>
        <end position="779"/>
    </location>
</feature>
<name>A0A4Y7LEW6_PAPSO</name>
<evidence type="ECO:0000256" key="8">
    <source>
        <dbReference type="SAM" id="MobiDB-lite"/>
    </source>
</evidence>
<evidence type="ECO:0000256" key="7">
    <source>
        <dbReference type="PROSITE-ProRule" id="PRU01240"/>
    </source>
</evidence>
<evidence type="ECO:0000256" key="9">
    <source>
        <dbReference type="SAM" id="SignalP"/>
    </source>
</evidence>
<dbReference type="InterPro" id="IPR010259">
    <property type="entry name" value="S8pro/Inhibitor_I9"/>
</dbReference>
<proteinExistence type="inferred from homology"/>
<keyword evidence="14" id="KW-1185">Reference proteome</keyword>
<evidence type="ECO:0000313" key="13">
    <source>
        <dbReference type="EMBL" id="RZC83180.1"/>
    </source>
</evidence>
<keyword evidence="4 7" id="KW-0378">Hydrolase</keyword>
<keyword evidence="2 7" id="KW-0645">Protease</keyword>
<dbReference type="Pfam" id="PF17766">
    <property type="entry name" value="fn3_6"/>
    <property type="match status" value="1"/>
</dbReference>
<comment type="similarity">
    <text evidence="1 7">Belongs to the peptidase S8 family.</text>
</comment>
<evidence type="ECO:0000256" key="6">
    <source>
        <dbReference type="PIRSR" id="PIRSR615500-1"/>
    </source>
</evidence>
<dbReference type="InterPro" id="IPR000209">
    <property type="entry name" value="Peptidase_S8/S53_dom"/>
</dbReference>